<keyword evidence="1" id="KW-0813">Transport</keyword>
<dbReference type="GO" id="GO:0005524">
    <property type="term" value="F:ATP binding"/>
    <property type="evidence" value="ECO:0007669"/>
    <property type="project" value="UniProtKB-KW"/>
</dbReference>
<dbReference type="GO" id="GO:0015697">
    <property type="term" value="P:quaternary ammonium group transport"/>
    <property type="evidence" value="ECO:0007669"/>
    <property type="project" value="UniProtKB-ARBA"/>
</dbReference>
<name>A0A6J4JTX4_9PROT</name>
<evidence type="ECO:0000313" key="5">
    <source>
        <dbReference type="EMBL" id="CAA9287174.1"/>
    </source>
</evidence>
<feature type="domain" description="ABC transporter" evidence="4">
    <location>
        <begin position="95"/>
        <end position="325"/>
    </location>
</feature>
<dbReference type="PANTHER" id="PTHR42781">
    <property type="entry name" value="SPERMIDINE/PUTRESCINE IMPORT ATP-BINDING PROTEIN POTA"/>
    <property type="match status" value="1"/>
</dbReference>
<sequence>MPLRGGRGLGRSDLAGHAGASAAASGSTSGWNGPQCLGDGQNCRRGVQSRRLAIFLQARARGTGVAYPPTATEGTGLLERAFADTAAATSRGHTLDVLGLTVRYGGFTALDAVDLSVRAGEVLALLGPSGCGKTTLLRSVAGFVRPAAGRVLIDGAAVDMLPPNRRRVGIVFQNYALFPHMTVADNVAYGPRARGEPRARVSARVAELLEMVQLSPLRDRRPRQLSGGQQQRVALARALATEPSILLLDEPFAALDRSLRLDMQIEVKRLQRGLGLTAILVTHDQDEAMSVADRIAVMRGGRIEQLGTPVEVYDRPRTPFVAGFIGTTNRLPCTVRTAAPGEATLSLPGGAELSVPLDAAPPPPPGPALLILRPEALTLHDEAAPGRFPVELGLAVPLGGQTVREARAVDGTPLRLTEPRQGAIRDLGARAWCGLAPGARPVIFPPNEEA</sequence>
<evidence type="ECO:0000256" key="2">
    <source>
        <dbReference type="ARBA" id="ARBA00022741"/>
    </source>
</evidence>
<dbReference type="SUPFAM" id="SSF52540">
    <property type="entry name" value="P-loop containing nucleoside triphosphate hydrolases"/>
    <property type="match status" value="1"/>
</dbReference>
<evidence type="ECO:0000259" key="4">
    <source>
        <dbReference type="PROSITE" id="PS50893"/>
    </source>
</evidence>
<dbReference type="PROSITE" id="PS50893">
    <property type="entry name" value="ABC_TRANSPORTER_2"/>
    <property type="match status" value="1"/>
</dbReference>
<keyword evidence="3 5" id="KW-0067">ATP-binding</keyword>
<proteinExistence type="predicted"/>
<protein>
    <submittedName>
        <fullName evidence="5">ABC transporter, ATP-binding protein (Cluster 1, maltose/g3p/polyamine/iron) ABC transporter, ATP-binding protein (Cluster 10, nitrate/sulfonate/bicarbonate)</fullName>
    </submittedName>
</protein>
<gene>
    <name evidence="5" type="ORF">AVDCRST_MAG08-4307</name>
</gene>
<dbReference type="InterPro" id="IPR017871">
    <property type="entry name" value="ABC_transporter-like_CS"/>
</dbReference>
<keyword evidence="2" id="KW-0547">Nucleotide-binding</keyword>
<dbReference type="AlphaFoldDB" id="A0A6J4JTX4"/>
<dbReference type="EMBL" id="CADCTG010000346">
    <property type="protein sequence ID" value="CAA9287174.1"/>
    <property type="molecule type" value="Genomic_DNA"/>
</dbReference>
<dbReference type="Gene3D" id="2.40.50.100">
    <property type="match status" value="1"/>
</dbReference>
<dbReference type="Gene3D" id="3.40.50.300">
    <property type="entry name" value="P-loop containing nucleotide triphosphate hydrolases"/>
    <property type="match status" value="1"/>
</dbReference>
<accession>A0A6J4JTX4</accession>
<dbReference type="PANTHER" id="PTHR42781:SF4">
    <property type="entry name" value="SPERMIDINE_PUTRESCINE IMPORT ATP-BINDING PROTEIN POTA"/>
    <property type="match status" value="1"/>
</dbReference>
<dbReference type="InterPro" id="IPR027417">
    <property type="entry name" value="P-loop_NTPase"/>
</dbReference>
<dbReference type="FunFam" id="3.40.50.300:FF:000425">
    <property type="entry name" value="Probable ABC transporter, ATP-binding subunit"/>
    <property type="match status" value="1"/>
</dbReference>
<dbReference type="InterPro" id="IPR008995">
    <property type="entry name" value="Mo/tungstate-bd_C_term_dom"/>
</dbReference>
<evidence type="ECO:0000256" key="3">
    <source>
        <dbReference type="ARBA" id="ARBA00022840"/>
    </source>
</evidence>
<dbReference type="SUPFAM" id="SSF50331">
    <property type="entry name" value="MOP-like"/>
    <property type="match status" value="1"/>
</dbReference>
<evidence type="ECO:0000256" key="1">
    <source>
        <dbReference type="ARBA" id="ARBA00022448"/>
    </source>
</evidence>
<dbReference type="PROSITE" id="PS00211">
    <property type="entry name" value="ABC_TRANSPORTER_1"/>
    <property type="match status" value="1"/>
</dbReference>
<dbReference type="InterPro" id="IPR050093">
    <property type="entry name" value="ABC_SmlMolc_Importer"/>
</dbReference>
<dbReference type="GO" id="GO:0016887">
    <property type="term" value="F:ATP hydrolysis activity"/>
    <property type="evidence" value="ECO:0007669"/>
    <property type="project" value="InterPro"/>
</dbReference>
<dbReference type="Pfam" id="PF00005">
    <property type="entry name" value="ABC_tran"/>
    <property type="match status" value="1"/>
</dbReference>
<dbReference type="InterPro" id="IPR003593">
    <property type="entry name" value="AAA+_ATPase"/>
</dbReference>
<dbReference type="SMART" id="SM00382">
    <property type="entry name" value="AAA"/>
    <property type="match status" value="1"/>
</dbReference>
<organism evidence="5">
    <name type="scientific">uncultured Acetobacteraceae bacterium</name>
    <dbReference type="NCBI Taxonomy" id="169975"/>
    <lineage>
        <taxon>Bacteria</taxon>
        <taxon>Pseudomonadati</taxon>
        <taxon>Pseudomonadota</taxon>
        <taxon>Alphaproteobacteria</taxon>
        <taxon>Acetobacterales</taxon>
        <taxon>Acetobacteraceae</taxon>
        <taxon>environmental samples</taxon>
    </lineage>
</organism>
<reference evidence="5" key="1">
    <citation type="submission" date="2020-02" db="EMBL/GenBank/DDBJ databases">
        <authorList>
            <person name="Meier V. D."/>
        </authorList>
    </citation>
    <scope>NUCLEOTIDE SEQUENCE</scope>
    <source>
        <strain evidence="5">AVDCRST_MAG08</strain>
    </source>
</reference>
<dbReference type="InterPro" id="IPR003439">
    <property type="entry name" value="ABC_transporter-like_ATP-bd"/>
</dbReference>